<name>A0A1G9P8E8_9RHOB</name>
<evidence type="ECO:0000256" key="2">
    <source>
        <dbReference type="ARBA" id="ARBA00022989"/>
    </source>
</evidence>
<dbReference type="RefSeq" id="WP_093164887.1">
    <property type="nucleotide sequence ID" value="NZ_FNEK01000136.1"/>
</dbReference>
<keyword evidence="1 4" id="KW-0812">Transmembrane</keyword>
<evidence type="ECO:0000259" key="5">
    <source>
        <dbReference type="PROSITE" id="PS50850"/>
    </source>
</evidence>
<dbReference type="SUPFAM" id="SSF103473">
    <property type="entry name" value="MFS general substrate transporter"/>
    <property type="match status" value="1"/>
</dbReference>
<evidence type="ECO:0000256" key="1">
    <source>
        <dbReference type="ARBA" id="ARBA00022692"/>
    </source>
</evidence>
<organism evidence="6 7">
    <name type="scientific">Aliiruegeria lutimaris</name>
    <dbReference type="NCBI Taxonomy" id="571298"/>
    <lineage>
        <taxon>Bacteria</taxon>
        <taxon>Pseudomonadati</taxon>
        <taxon>Pseudomonadota</taxon>
        <taxon>Alphaproteobacteria</taxon>
        <taxon>Rhodobacterales</taxon>
        <taxon>Roseobacteraceae</taxon>
        <taxon>Aliiruegeria</taxon>
    </lineage>
</organism>
<dbReference type="Proteomes" id="UP000199382">
    <property type="component" value="Unassembled WGS sequence"/>
</dbReference>
<keyword evidence="7" id="KW-1185">Reference proteome</keyword>
<dbReference type="GO" id="GO:0022857">
    <property type="term" value="F:transmembrane transporter activity"/>
    <property type="evidence" value="ECO:0007669"/>
    <property type="project" value="InterPro"/>
</dbReference>
<protein>
    <submittedName>
        <fullName evidence="6">Major Facilitator Superfamily protein</fullName>
    </submittedName>
</protein>
<dbReference type="InterPro" id="IPR036259">
    <property type="entry name" value="MFS_trans_sf"/>
</dbReference>
<evidence type="ECO:0000313" key="6">
    <source>
        <dbReference type="EMBL" id="SDL95030.1"/>
    </source>
</evidence>
<dbReference type="InterPro" id="IPR020846">
    <property type="entry name" value="MFS_dom"/>
</dbReference>
<reference evidence="6 7" key="1">
    <citation type="submission" date="2016-10" db="EMBL/GenBank/DDBJ databases">
        <authorList>
            <person name="de Groot N.N."/>
        </authorList>
    </citation>
    <scope>NUCLEOTIDE SEQUENCE [LARGE SCALE GENOMIC DNA]</scope>
    <source>
        <strain evidence="6 7">DSM 25294</strain>
    </source>
</reference>
<keyword evidence="3 4" id="KW-0472">Membrane</keyword>
<proteinExistence type="predicted"/>
<dbReference type="InterPro" id="IPR011701">
    <property type="entry name" value="MFS"/>
</dbReference>
<dbReference type="EMBL" id="FNEK01000136">
    <property type="protein sequence ID" value="SDL95030.1"/>
    <property type="molecule type" value="Genomic_DNA"/>
</dbReference>
<accession>A0A1G9P8E8</accession>
<gene>
    <name evidence="6" type="ORF">SAMN04488026_11364</name>
</gene>
<keyword evidence="2 4" id="KW-1133">Transmembrane helix</keyword>
<dbReference type="OrthoDB" id="6095882at2"/>
<dbReference type="AlphaFoldDB" id="A0A1G9P8E8"/>
<dbReference type="Pfam" id="PF07690">
    <property type="entry name" value="MFS_1"/>
    <property type="match status" value="1"/>
</dbReference>
<feature type="transmembrane region" description="Helical" evidence="4">
    <location>
        <begin position="52"/>
        <end position="74"/>
    </location>
</feature>
<evidence type="ECO:0000313" key="7">
    <source>
        <dbReference type="Proteomes" id="UP000199382"/>
    </source>
</evidence>
<sequence>MSESDNMEHERTPVGLVLALWAAGLGAAGQFAKISVQFSFLQDIYPEAGVGLGFLVSLISFLGIGLGLFAGLIVTRLGFRRMLIPALLLGGLISCIQALMPSLPILLVSRVIEGASHLVIVVAAPTLIGQVSAPQHRAAAMTLWSTFFGVDATKAIRQHHQRNQACSGAGRRLKRIVRNWPHSLKP</sequence>
<dbReference type="STRING" id="571298.SAMN04488026_11364"/>
<feature type="domain" description="Major facilitator superfamily (MFS) profile" evidence="5">
    <location>
        <begin position="16"/>
        <end position="186"/>
    </location>
</feature>
<dbReference type="CDD" id="cd06174">
    <property type="entry name" value="MFS"/>
    <property type="match status" value="1"/>
</dbReference>
<feature type="transmembrane region" description="Helical" evidence="4">
    <location>
        <begin position="12"/>
        <end position="32"/>
    </location>
</feature>
<feature type="transmembrane region" description="Helical" evidence="4">
    <location>
        <begin position="86"/>
        <end position="108"/>
    </location>
</feature>
<evidence type="ECO:0000256" key="4">
    <source>
        <dbReference type="SAM" id="Phobius"/>
    </source>
</evidence>
<evidence type="ECO:0000256" key="3">
    <source>
        <dbReference type="ARBA" id="ARBA00023136"/>
    </source>
</evidence>
<dbReference type="Gene3D" id="1.20.1250.20">
    <property type="entry name" value="MFS general substrate transporter like domains"/>
    <property type="match status" value="1"/>
</dbReference>
<dbReference type="PROSITE" id="PS50850">
    <property type="entry name" value="MFS"/>
    <property type="match status" value="1"/>
</dbReference>